<organism evidence="1 2">
    <name type="scientific">Clostridium beijerinckii</name>
    <name type="common">Clostridium MP</name>
    <dbReference type="NCBI Taxonomy" id="1520"/>
    <lineage>
        <taxon>Bacteria</taxon>
        <taxon>Bacillati</taxon>
        <taxon>Bacillota</taxon>
        <taxon>Clostridia</taxon>
        <taxon>Eubacteriales</taxon>
        <taxon>Clostridiaceae</taxon>
        <taxon>Clostridium</taxon>
    </lineage>
</organism>
<gene>
    <name evidence="1" type="ORF">B0H41_000351</name>
</gene>
<dbReference type="RefSeq" id="WP_173710102.1">
    <property type="nucleotide sequence ID" value="NZ_JABSWW010000001.1"/>
</dbReference>
<comment type="caution">
    <text evidence="1">The sequence shown here is derived from an EMBL/GenBank/DDBJ whole genome shotgun (WGS) entry which is preliminary data.</text>
</comment>
<protein>
    <submittedName>
        <fullName evidence="1">Uncharacterized protein</fullName>
    </submittedName>
</protein>
<name>A0AAX0AU68_CLOBE</name>
<dbReference type="EMBL" id="JABSWW010000001">
    <property type="protein sequence ID" value="NRT86672.1"/>
    <property type="molecule type" value="Genomic_DNA"/>
</dbReference>
<sequence length="84" mass="9093">MTFIDNLSPEDLLILTNAFAISFSKDKTADEINVLGNFIVGIGCLMLTIASQQQYLTILQEARNSNATQNNDNNNAAADDITIG</sequence>
<evidence type="ECO:0000313" key="1">
    <source>
        <dbReference type="EMBL" id="NRT86672.1"/>
    </source>
</evidence>
<dbReference type="AlphaFoldDB" id="A0AAX0AU68"/>
<dbReference type="Proteomes" id="UP001193748">
    <property type="component" value="Unassembled WGS sequence"/>
</dbReference>
<evidence type="ECO:0000313" key="2">
    <source>
        <dbReference type="Proteomes" id="UP001193748"/>
    </source>
</evidence>
<reference evidence="1" key="2">
    <citation type="journal article" date="2022" name="Nat. Biotechnol.">
        <title>Carbon-negative production of acetone and isopropanol by gas fermentation at industrial pilot scale.</title>
        <authorList>
            <person name="Liew F.E."/>
            <person name="Nogle R."/>
            <person name="Abdalla T."/>
            <person name="Rasor B.J."/>
            <person name="Canter C."/>
            <person name="Jensen R.O."/>
            <person name="Wang L."/>
            <person name="Strutz J."/>
            <person name="Chirania P."/>
            <person name="De Tissera S."/>
            <person name="Mueller A.P."/>
            <person name="Ruan Z."/>
            <person name="Gao A."/>
            <person name="Tran L."/>
            <person name="Engle N.L."/>
            <person name="Bromley J.C."/>
            <person name="Daniell J."/>
            <person name="Conrado R."/>
            <person name="Tschaplinski T.J."/>
            <person name="Giannone R.J."/>
            <person name="Hettich R.L."/>
            <person name="Karim A.S."/>
            <person name="Simpson S.D."/>
            <person name="Brown S.D."/>
            <person name="Leang C."/>
            <person name="Jewett M.C."/>
            <person name="Kopke M."/>
        </authorList>
    </citation>
    <scope>NUCLEOTIDE SEQUENCE</scope>
    <source>
        <strain evidence="1">DJ080</strain>
    </source>
</reference>
<accession>A0AAX0AU68</accession>
<reference evidence="1" key="1">
    <citation type="submission" date="2020-05" db="EMBL/GenBank/DDBJ databases">
        <authorList>
            <person name="Brown S."/>
            <person name="Huntemann M."/>
            <person name="Clum A."/>
            <person name="Spunde A."/>
            <person name="Palaniappan K."/>
            <person name="Ritter S."/>
            <person name="Mikhailova N."/>
            <person name="Chen I.-M."/>
            <person name="Stamatis D."/>
            <person name="Reddy T."/>
            <person name="O'Malley R."/>
            <person name="Daum C."/>
            <person name="Shapiro N."/>
            <person name="Ivanova N."/>
            <person name="Kyrpides N."/>
            <person name="Woyke T."/>
        </authorList>
    </citation>
    <scope>NUCLEOTIDE SEQUENCE</scope>
    <source>
        <strain evidence="1">DJ080</strain>
    </source>
</reference>
<proteinExistence type="predicted"/>